<dbReference type="STRING" id="246437.L9L157"/>
<dbReference type="PANTHER" id="PTHR14146:SF0">
    <property type="entry name" value="EXOCYST COMPLEX COMPONENT 4"/>
    <property type="match status" value="1"/>
</dbReference>
<name>L9L157_TUPCH</name>
<keyword evidence="2 5" id="KW-0813">Transport</keyword>
<dbReference type="EMBL" id="KB320557">
    <property type="protein sequence ID" value="ELW68786.1"/>
    <property type="molecule type" value="Genomic_DNA"/>
</dbReference>
<evidence type="ECO:0000259" key="8">
    <source>
        <dbReference type="Pfam" id="PF20652"/>
    </source>
</evidence>
<dbReference type="GO" id="GO:0007268">
    <property type="term" value="P:chemical synaptic transmission"/>
    <property type="evidence" value="ECO:0007669"/>
    <property type="project" value="TreeGrafter"/>
</dbReference>
<feature type="domain" description="Exocyst complex component Sec8 N-terminal" evidence="7">
    <location>
        <begin position="46"/>
        <end position="143"/>
    </location>
</feature>
<evidence type="ECO:0000256" key="6">
    <source>
        <dbReference type="SAM" id="Coils"/>
    </source>
</evidence>
<sequence length="617" mass="69748">MAAEAAGGKYRSTVSKSKDPSGLLISVIRNLSTSDDVEDRENEKGRLEEAYEKCDRDLDELIVQHYTELTTAIRTYQSITERITNSRNKIKQVKENLLSCKMLLHCKRDELRKLWIEGIEHKHVLNLLDEIENIKQVPQKLEQCMASKHYLSATDMLVSAVESLEGPLLQVEGLSDLRLELHSKKMNLHLVLIDELHRHLYIKSTSRVVQRNKEKGKMSSLVKDASPVPLIDVTNLPTPRKFLDTSQYSTAGSSSVKEINLQDIKEDLELDPEENSTLFMGILIKGLAKLKKIPETVKAIKERLEQELKQIVKRSTTQVADSAYQRGENLTVENQPRLLLELLELLFDKFNAVATAHSVVLGYLQDTVVTPLPQQEEVKLYDMADVWVKIQAVLRMLLTEYLDMKNTRTASEPSTQLSYASTGREFAAFFAKKKPQRPKNSLFKFESSSHAISMSAYLREQRRELYSRSGELQAVQRIIGTGTDDRMTHAVVRHEEKEEGDKALAGSNLPGESGGVCEVWKEVIVAQVLAGVRVVLNCCSGARQKICLTNNILPLEHGLKNEGENRGDFLFRADIILSGVRCLLLSDIREGVPTVVDSCAYEMEYQKGMGVIIRRWQ</sequence>
<evidence type="ECO:0000313" key="10">
    <source>
        <dbReference type="Proteomes" id="UP000011518"/>
    </source>
</evidence>
<dbReference type="GO" id="GO:0090522">
    <property type="term" value="P:vesicle tethering involved in exocytosis"/>
    <property type="evidence" value="ECO:0007669"/>
    <property type="project" value="UniProtKB-UniRule"/>
</dbReference>
<dbReference type="GO" id="GO:0032584">
    <property type="term" value="C:growth cone membrane"/>
    <property type="evidence" value="ECO:0007669"/>
    <property type="project" value="TreeGrafter"/>
</dbReference>
<evidence type="ECO:0000256" key="2">
    <source>
        <dbReference type="ARBA" id="ARBA00022448"/>
    </source>
</evidence>
<comment type="function">
    <text evidence="5">Component of the exocyst complex involved in the docking of exocytic vesicles with fusion sites on the plasma membrane.</text>
</comment>
<proteinExistence type="inferred from homology"/>
<reference evidence="10" key="2">
    <citation type="journal article" date="2013" name="Nat. Commun.">
        <title>Genome of the Chinese tree shrew.</title>
        <authorList>
            <person name="Fan Y."/>
            <person name="Huang Z.Y."/>
            <person name="Cao C.C."/>
            <person name="Chen C.S."/>
            <person name="Chen Y.X."/>
            <person name="Fan D.D."/>
            <person name="He J."/>
            <person name="Hou H.L."/>
            <person name="Hu L."/>
            <person name="Hu X.T."/>
            <person name="Jiang X.T."/>
            <person name="Lai R."/>
            <person name="Lang Y.S."/>
            <person name="Liang B."/>
            <person name="Liao S.G."/>
            <person name="Mu D."/>
            <person name="Ma Y.Y."/>
            <person name="Niu Y.Y."/>
            <person name="Sun X.Q."/>
            <person name="Xia J.Q."/>
            <person name="Xiao J."/>
            <person name="Xiong Z.Q."/>
            <person name="Xu L."/>
            <person name="Yang L."/>
            <person name="Zhang Y."/>
            <person name="Zhao W."/>
            <person name="Zhao X.D."/>
            <person name="Zheng Y.T."/>
            <person name="Zhou J.M."/>
            <person name="Zhu Y.B."/>
            <person name="Zhang G.J."/>
            <person name="Wang J."/>
            <person name="Yao Y.G."/>
        </authorList>
    </citation>
    <scope>NUCLEOTIDE SEQUENCE [LARGE SCALE GENOMIC DNA]</scope>
</reference>
<dbReference type="GO" id="GO:0015031">
    <property type="term" value="P:protein transport"/>
    <property type="evidence" value="ECO:0007669"/>
    <property type="project" value="UniProtKB-KW"/>
</dbReference>
<dbReference type="AlphaFoldDB" id="L9L157"/>
<keyword evidence="3 5" id="KW-0268">Exocytosis</keyword>
<dbReference type="GO" id="GO:0006612">
    <property type="term" value="P:protein targeting to membrane"/>
    <property type="evidence" value="ECO:0007669"/>
    <property type="project" value="UniProtKB-UniRule"/>
</dbReference>
<dbReference type="eggNOG" id="KOG3691">
    <property type="taxonomic scope" value="Eukaryota"/>
</dbReference>
<keyword evidence="6" id="KW-0175">Coiled coil</keyword>
<dbReference type="InterPro" id="IPR048630">
    <property type="entry name" value="Sec8_M"/>
</dbReference>
<accession>L9L157</accession>
<dbReference type="GO" id="GO:0006904">
    <property type="term" value="P:vesicle docking involved in exocytosis"/>
    <property type="evidence" value="ECO:0007669"/>
    <property type="project" value="InterPro"/>
</dbReference>
<evidence type="ECO:0000259" key="7">
    <source>
        <dbReference type="Pfam" id="PF04048"/>
    </source>
</evidence>
<dbReference type="InterPro" id="IPR007191">
    <property type="entry name" value="Sec8_exocyst_N"/>
</dbReference>
<keyword evidence="4 5" id="KW-0653">Protein transport</keyword>
<feature type="domain" description="Exocyst complex component Sec8 middle helical bundle" evidence="8">
    <location>
        <begin position="272"/>
        <end position="466"/>
    </location>
</feature>
<dbReference type="Pfam" id="PF04048">
    <property type="entry name" value="Sec8_N"/>
    <property type="match status" value="1"/>
</dbReference>
<dbReference type="Pfam" id="PF20652">
    <property type="entry name" value="Sec8_C"/>
    <property type="match status" value="1"/>
</dbReference>
<dbReference type="GO" id="GO:0000145">
    <property type="term" value="C:exocyst"/>
    <property type="evidence" value="ECO:0007669"/>
    <property type="project" value="UniProtKB-UniRule"/>
</dbReference>
<evidence type="ECO:0000256" key="3">
    <source>
        <dbReference type="ARBA" id="ARBA00022483"/>
    </source>
</evidence>
<dbReference type="PANTHER" id="PTHR14146">
    <property type="entry name" value="EXOCYST COMPLEX COMPONENT 4"/>
    <property type="match status" value="1"/>
</dbReference>
<dbReference type="GO" id="GO:0006893">
    <property type="term" value="P:Golgi to plasma membrane transport"/>
    <property type="evidence" value="ECO:0007669"/>
    <property type="project" value="TreeGrafter"/>
</dbReference>
<evidence type="ECO:0000256" key="1">
    <source>
        <dbReference type="ARBA" id="ARBA00010470"/>
    </source>
</evidence>
<reference evidence="10" key="1">
    <citation type="submission" date="2012-07" db="EMBL/GenBank/DDBJ databases">
        <title>Genome of the Chinese tree shrew, a rising model animal genetically related to primates.</title>
        <authorList>
            <person name="Zhang G."/>
            <person name="Fan Y."/>
            <person name="Yao Y."/>
            <person name="Huang Z."/>
        </authorList>
    </citation>
    <scope>NUCLEOTIDE SEQUENCE [LARGE SCALE GENOMIC DNA]</scope>
</reference>
<comment type="similarity">
    <text evidence="1 5">Belongs to the SEC8 family.</text>
</comment>
<organism evidence="9 10">
    <name type="scientific">Tupaia chinensis</name>
    <name type="common">Chinese tree shrew</name>
    <name type="synonym">Tupaia belangeri chinensis</name>
    <dbReference type="NCBI Taxonomy" id="246437"/>
    <lineage>
        <taxon>Eukaryota</taxon>
        <taxon>Metazoa</taxon>
        <taxon>Chordata</taxon>
        <taxon>Craniata</taxon>
        <taxon>Vertebrata</taxon>
        <taxon>Euteleostomi</taxon>
        <taxon>Mammalia</taxon>
        <taxon>Eutheria</taxon>
        <taxon>Euarchontoglires</taxon>
        <taxon>Scandentia</taxon>
        <taxon>Tupaiidae</taxon>
        <taxon>Tupaia</taxon>
    </lineage>
</organism>
<dbReference type="InterPro" id="IPR039682">
    <property type="entry name" value="Sec8/EXOC4"/>
</dbReference>
<evidence type="ECO:0000256" key="5">
    <source>
        <dbReference type="RuleBase" id="RU367079"/>
    </source>
</evidence>
<dbReference type="GO" id="GO:0045202">
    <property type="term" value="C:synapse"/>
    <property type="evidence" value="ECO:0007669"/>
    <property type="project" value="TreeGrafter"/>
</dbReference>
<evidence type="ECO:0000313" key="9">
    <source>
        <dbReference type="EMBL" id="ELW68786.1"/>
    </source>
</evidence>
<keyword evidence="10" id="KW-1185">Reference proteome</keyword>
<dbReference type="InParanoid" id="L9L157"/>
<dbReference type="Proteomes" id="UP000011518">
    <property type="component" value="Unassembled WGS sequence"/>
</dbReference>
<protein>
    <recommendedName>
        <fullName evidence="5">Exocyst complex component Sec8</fullName>
    </recommendedName>
</protein>
<feature type="coiled-coil region" evidence="6">
    <location>
        <begin position="37"/>
        <end position="96"/>
    </location>
</feature>
<evidence type="ECO:0000256" key="4">
    <source>
        <dbReference type="ARBA" id="ARBA00022927"/>
    </source>
</evidence>
<gene>
    <name evidence="9" type="ORF">TREES_T100005135</name>
</gene>